<name>A0A5B6V9M5_9ROSI</name>
<evidence type="ECO:0000259" key="1">
    <source>
        <dbReference type="PROSITE" id="PS50878"/>
    </source>
</evidence>
<reference evidence="3" key="1">
    <citation type="journal article" date="2019" name="Plant Biotechnol. J.">
        <title>Genome sequencing of the Australian wild diploid species Gossypium australe highlights disease resistance and delayed gland morphogenesis.</title>
        <authorList>
            <person name="Cai Y."/>
            <person name="Cai X."/>
            <person name="Wang Q."/>
            <person name="Wang P."/>
            <person name="Zhang Y."/>
            <person name="Cai C."/>
            <person name="Xu Y."/>
            <person name="Wang K."/>
            <person name="Zhou Z."/>
            <person name="Wang C."/>
            <person name="Geng S."/>
            <person name="Li B."/>
            <person name="Dong Q."/>
            <person name="Hou Y."/>
            <person name="Wang H."/>
            <person name="Ai P."/>
            <person name="Liu Z."/>
            <person name="Yi F."/>
            <person name="Sun M."/>
            <person name="An G."/>
            <person name="Cheng J."/>
            <person name="Zhang Y."/>
            <person name="Shi Q."/>
            <person name="Xie Y."/>
            <person name="Shi X."/>
            <person name="Chang Y."/>
            <person name="Huang F."/>
            <person name="Chen Y."/>
            <person name="Hong S."/>
            <person name="Mi L."/>
            <person name="Sun Q."/>
            <person name="Zhang L."/>
            <person name="Zhou B."/>
            <person name="Peng R."/>
            <person name="Zhang X."/>
            <person name="Liu F."/>
        </authorList>
    </citation>
    <scope>NUCLEOTIDE SEQUENCE [LARGE SCALE GENOMIC DNA]</scope>
    <source>
        <strain evidence="3">cv. PA1801</strain>
    </source>
</reference>
<dbReference type="OrthoDB" id="1724165at2759"/>
<proteinExistence type="predicted"/>
<keyword evidence="3" id="KW-1185">Reference proteome</keyword>
<dbReference type="InterPro" id="IPR043502">
    <property type="entry name" value="DNA/RNA_pol_sf"/>
</dbReference>
<dbReference type="Gene3D" id="3.10.10.10">
    <property type="entry name" value="HIV Type 1 Reverse Transcriptase, subunit A, domain 1"/>
    <property type="match status" value="1"/>
</dbReference>
<dbReference type="InterPro" id="IPR043128">
    <property type="entry name" value="Rev_trsase/Diguanyl_cyclase"/>
</dbReference>
<dbReference type="AlphaFoldDB" id="A0A5B6V9M5"/>
<dbReference type="CDD" id="cd01647">
    <property type="entry name" value="RT_LTR"/>
    <property type="match status" value="1"/>
</dbReference>
<dbReference type="InterPro" id="IPR053134">
    <property type="entry name" value="RNA-dir_DNA_polymerase"/>
</dbReference>
<keyword evidence="2" id="KW-0548">Nucleotidyltransferase</keyword>
<dbReference type="InterPro" id="IPR000477">
    <property type="entry name" value="RT_dom"/>
</dbReference>
<comment type="caution">
    <text evidence="2">The sequence shown here is derived from an EMBL/GenBank/DDBJ whole genome shotgun (WGS) entry which is preliminary data.</text>
</comment>
<dbReference type="PANTHER" id="PTHR24559">
    <property type="entry name" value="TRANSPOSON TY3-I GAG-POL POLYPROTEIN"/>
    <property type="match status" value="1"/>
</dbReference>
<gene>
    <name evidence="2" type="ORF">EPI10_000956</name>
</gene>
<keyword evidence="2" id="KW-0695">RNA-directed DNA polymerase</keyword>
<dbReference type="Proteomes" id="UP000325315">
    <property type="component" value="Unassembled WGS sequence"/>
</dbReference>
<feature type="domain" description="Reverse transcriptase" evidence="1">
    <location>
        <begin position="281"/>
        <end position="460"/>
    </location>
</feature>
<evidence type="ECO:0000313" key="2">
    <source>
        <dbReference type="EMBL" id="KAA3465817.1"/>
    </source>
</evidence>
<dbReference type="PROSITE" id="PS50878">
    <property type="entry name" value="RT_POL"/>
    <property type="match status" value="1"/>
</dbReference>
<sequence length="522" mass="60351">MARALKPIHHKARWGLGFKPCAWQRRKQLQKEQEKRIARASGRELEWKPITYPPLSKMFTSAGITYPGRDDPRSVMSWIERSLQDFSINVISKGNNVVEDVSAICHCPPGFTPNNWTAMDLLVISKSPSKCSGTIDANNLVTSPKIDFEKAICVGEFEAEEDAEDYVSSPDLLRMAEQEDKQILPYRESVETVNLGNEEKRQEVKVGTSMSEDTKNDLIALLHEYKDVFAWSYQDMPGLNEDIVVHRLSLKPEYKLIQQKLRRMRPEMLLKIKEEVKKQFDASFLQISRYPEWVANIVPVPKKDGKMRMCVDYRDLNRASPKDNFPLPHIDTLVDNTTKHSFFSFMDGFSAYNQIKMTPEDMEKTTFTTMWGTFCYKVMLFGLKNAGATYQRAMVTLFHDMMHKEIKVYVDDMITKSRGEREHVENLRKLFERLRKFQLKLNPAKCTFGATSGKLLGFIVSKKGIEFDPDKIKAIQELPPPRTQKEVRGFLGRLNYIARFIAQLTKQCDPIFRLLRKHNPGE</sequence>
<dbReference type="Gene3D" id="3.30.70.270">
    <property type="match status" value="2"/>
</dbReference>
<evidence type="ECO:0000313" key="3">
    <source>
        <dbReference type="Proteomes" id="UP000325315"/>
    </source>
</evidence>
<dbReference type="EMBL" id="SMMG02000007">
    <property type="protein sequence ID" value="KAA3465817.1"/>
    <property type="molecule type" value="Genomic_DNA"/>
</dbReference>
<protein>
    <submittedName>
        <fullName evidence="2">RNA-directed DNA polymerase (Reverse transcriptase), Ribonuclease H-like protein</fullName>
    </submittedName>
</protein>
<dbReference type="Pfam" id="PF00078">
    <property type="entry name" value="RVT_1"/>
    <property type="match status" value="1"/>
</dbReference>
<dbReference type="GO" id="GO:0003964">
    <property type="term" value="F:RNA-directed DNA polymerase activity"/>
    <property type="evidence" value="ECO:0007669"/>
    <property type="project" value="UniProtKB-KW"/>
</dbReference>
<organism evidence="2 3">
    <name type="scientific">Gossypium australe</name>
    <dbReference type="NCBI Taxonomy" id="47621"/>
    <lineage>
        <taxon>Eukaryota</taxon>
        <taxon>Viridiplantae</taxon>
        <taxon>Streptophyta</taxon>
        <taxon>Embryophyta</taxon>
        <taxon>Tracheophyta</taxon>
        <taxon>Spermatophyta</taxon>
        <taxon>Magnoliopsida</taxon>
        <taxon>eudicotyledons</taxon>
        <taxon>Gunneridae</taxon>
        <taxon>Pentapetalae</taxon>
        <taxon>rosids</taxon>
        <taxon>malvids</taxon>
        <taxon>Malvales</taxon>
        <taxon>Malvaceae</taxon>
        <taxon>Malvoideae</taxon>
        <taxon>Gossypium</taxon>
    </lineage>
</organism>
<dbReference type="SUPFAM" id="SSF56672">
    <property type="entry name" value="DNA/RNA polymerases"/>
    <property type="match status" value="1"/>
</dbReference>
<keyword evidence="2" id="KW-0808">Transferase</keyword>
<accession>A0A5B6V9M5</accession>
<dbReference type="PANTHER" id="PTHR24559:SF457">
    <property type="entry name" value="RNA-DIRECTED DNA POLYMERASE HOMOLOG"/>
    <property type="match status" value="1"/>
</dbReference>